<evidence type="ECO:0000256" key="11">
    <source>
        <dbReference type="ARBA" id="ARBA00023157"/>
    </source>
</evidence>
<sequence length="1021" mass="115365">MATVTDDKTTEQIETQEKAEANDEYAYLDRGGFSSEIYKVELRGLPKYYGIAELKKLMIQKFGLNPSKIKRPSYGSHWLYACFQNDIERARAIAALNGYFWKGKTLKAEAAKPAPDPLVKKRKLEEEGISMDKKQKYDLNKTQEERLKDATTPYWNIPYEKQLNLKESDIKQLLVKLDNEIWNNNKAMRSQIEELRKVNNGLSFELKPIEKSPITEGYRNKCEFTIGIDEESKLQTVGFRLGSYATGTVGVAPVDSLIHISDKMKKAVLLFQNFVRQSPLPPFSPANYSGYWHYLTVRQSMSTGDVMLIIAMHPQYCGKVLGIELIPEAVKDAKRNTELNNIDNCEFYTGRAEDKLSSVLARAVGDDVIAIVDPPRAGLPSSYLKEQLLINDYQPGFRCGCSVGDLTIPLLNGGSPEQGGCFGCKFRYSVQGGLQKKKSVRFLNVWQHIGDDGSSSAVAGCPWAAMTIHFLVASMFICALKIRFLGEQNVAESQTVLDTNGNMLLKWRVNYSTRRIQFQLELSEKAQPFNWLALGFSDRGALENADVCLLWTDYKERGHFEDAHTDKNGRLYRDKYQNCESFYLNVEYRTISFQRFFDTCDDDDYVIGDGTTHIVWARGSDLLFSSKGLCLPCVDAKNKGFVRVRLLTPIALPQPKAKQLYITNKDIKVPGTDTTYWCKIHKLPDYINEKPHHIVQFESAITRGNEGLVHHMEVFYCDAGSDIQIPLYEGSCFAADRPEITKACSKVKSAWAMGAPPFTYPQEAGLPLGGPNANKYVMLEVHYNNPELKQDWVDSSGILLHVTADLRRYDAAIMELGLEYTDKMAIPGGQPAFPLTGYCIPQCTGVGLPSEGIVVFGSQLHTHLTGVAVWTRHVRHGIELPILNKDLHYSTHFQEIRILHRPVKVLPGDYLETTCLYDTREKRNATIGGHAITDEMWDSMPISNNASPRENYLSIGPWTPLRTQALHKLYTESPLSMQCNRSDGNRFQGDWEDILIPKIKIPLPEPPRVCPQHEDVENETE</sequence>
<dbReference type="InterPro" id="IPR029063">
    <property type="entry name" value="SAM-dependent_MTases_sf"/>
</dbReference>
<dbReference type="InterPro" id="IPR008977">
    <property type="entry name" value="PHM/PNGase_F_dom_sf"/>
</dbReference>
<dbReference type="CDD" id="cd02440">
    <property type="entry name" value="AdoMet_MTases"/>
    <property type="match status" value="1"/>
</dbReference>
<dbReference type="GO" id="GO:0005615">
    <property type="term" value="C:extracellular space"/>
    <property type="evidence" value="ECO:0007669"/>
    <property type="project" value="TreeGrafter"/>
</dbReference>
<dbReference type="PANTHER" id="PTHR10157">
    <property type="entry name" value="DOPAMINE BETA HYDROXYLASE RELATED"/>
    <property type="match status" value="1"/>
</dbReference>
<dbReference type="GO" id="GO:0004500">
    <property type="term" value="F:dopamine beta-monooxygenase activity"/>
    <property type="evidence" value="ECO:0007669"/>
    <property type="project" value="InterPro"/>
</dbReference>
<gene>
    <name evidence="14" type="primary">Tbh</name>
    <name evidence="14" type="ORF">EVAR_48271_1</name>
</gene>
<dbReference type="InterPro" id="IPR035979">
    <property type="entry name" value="RBD_domain_sf"/>
</dbReference>
<dbReference type="PRINTS" id="PR00767">
    <property type="entry name" value="DBMONOXGNASE"/>
</dbReference>
<keyword evidence="6" id="KW-1133">Transmembrane helix</keyword>
<evidence type="ECO:0000256" key="4">
    <source>
        <dbReference type="ARBA" id="ARBA00022692"/>
    </source>
</evidence>
<name>A0A4C1Y4Q4_EUMVA</name>
<evidence type="ECO:0000256" key="3">
    <source>
        <dbReference type="ARBA" id="ARBA00010676"/>
    </source>
</evidence>
<dbReference type="Pfam" id="PF01082">
    <property type="entry name" value="Cu2_monooxygen"/>
    <property type="match status" value="1"/>
</dbReference>
<proteinExistence type="inferred from homology"/>
<keyword evidence="11" id="KW-1015">Disulfide bond</keyword>
<keyword evidence="15" id="KW-1185">Reference proteome</keyword>
<comment type="cofactor">
    <cofactor evidence="1">
        <name>Cu(2+)</name>
        <dbReference type="ChEBI" id="CHEBI:29036"/>
    </cofactor>
</comment>
<dbReference type="SMART" id="SM00664">
    <property type="entry name" value="DoH"/>
    <property type="match status" value="1"/>
</dbReference>
<keyword evidence="4" id="KW-0812">Transmembrane</keyword>
<evidence type="ECO:0000313" key="14">
    <source>
        <dbReference type="EMBL" id="GBP70343.1"/>
    </source>
</evidence>
<dbReference type="AlphaFoldDB" id="A0A4C1Y4Q4"/>
<accession>A0A4C1Y4Q4</accession>
<evidence type="ECO:0000256" key="10">
    <source>
        <dbReference type="ARBA" id="ARBA00023136"/>
    </source>
</evidence>
<evidence type="ECO:0000256" key="8">
    <source>
        <dbReference type="ARBA" id="ARBA00023008"/>
    </source>
</evidence>
<dbReference type="PANTHER" id="PTHR10157:SF29">
    <property type="entry name" value="DOPAMINE BETA-HYDROXYLASE"/>
    <property type="match status" value="1"/>
</dbReference>
<dbReference type="FunFam" id="2.60.120.310:FF:000004">
    <property type="entry name" value="DBH-like monooxygenase protein 1"/>
    <property type="match status" value="1"/>
</dbReference>
<comment type="similarity">
    <text evidence="3">Belongs to the copper type II ascorbate-dependent monooxygenase family.</text>
</comment>
<keyword evidence="7" id="KW-0560">Oxidoreductase</keyword>
<evidence type="ECO:0000256" key="5">
    <source>
        <dbReference type="ARBA" id="ARBA00022723"/>
    </source>
</evidence>
<dbReference type="GO" id="GO:0003676">
    <property type="term" value="F:nucleic acid binding"/>
    <property type="evidence" value="ECO:0007669"/>
    <property type="project" value="InterPro"/>
</dbReference>
<dbReference type="GO" id="GO:0042420">
    <property type="term" value="P:dopamine catabolic process"/>
    <property type="evidence" value="ECO:0007669"/>
    <property type="project" value="TreeGrafter"/>
</dbReference>
<dbReference type="PROSITE" id="PS00084">
    <property type="entry name" value="CU2_MONOOXYGENASE_1"/>
    <property type="match status" value="1"/>
</dbReference>
<keyword evidence="5" id="KW-0479">Metal-binding</keyword>
<dbReference type="InterPro" id="IPR020611">
    <property type="entry name" value="Cu2_ascorb_mOase_CS-1"/>
</dbReference>
<dbReference type="InterPro" id="IPR028460">
    <property type="entry name" value="Tbh/DBH"/>
</dbReference>
<dbReference type="Pfam" id="PF03712">
    <property type="entry name" value="Cu2_monoox_C"/>
    <property type="match status" value="1"/>
</dbReference>
<dbReference type="Gene3D" id="2.60.120.230">
    <property type="match status" value="1"/>
</dbReference>
<keyword evidence="8" id="KW-0186">Copper</keyword>
<dbReference type="InterPro" id="IPR014784">
    <property type="entry name" value="Cu2_ascorb_mOase-like_C"/>
</dbReference>
<dbReference type="Proteomes" id="UP000299102">
    <property type="component" value="Unassembled WGS sequence"/>
</dbReference>
<dbReference type="FunFam" id="2.60.120.230:FF:000001">
    <property type="entry name" value="Monooxygenase, DBH-like 1"/>
    <property type="match status" value="1"/>
</dbReference>
<dbReference type="Gene3D" id="2.40.50.1070">
    <property type="match status" value="1"/>
</dbReference>
<dbReference type="EMBL" id="BGZK01001070">
    <property type="protein sequence ID" value="GBP70343.1"/>
    <property type="molecule type" value="Genomic_DNA"/>
</dbReference>
<evidence type="ECO:0000256" key="9">
    <source>
        <dbReference type="ARBA" id="ARBA00023033"/>
    </source>
</evidence>
<dbReference type="GO" id="GO:0030667">
    <property type="term" value="C:secretory granule membrane"/>
    <property type="evidence" value="ECO:0007669"/>
    <property type="project" value="TreeGrafter"/>
</dbReference>
<dbReference type="InterPro" id="IPR036939">
    <property type="entry name" value="Cu2_ascorb_mOase_N_sf"/>
</dbReference>
<dbReference type="InterPro" id="IPR000323">
    <property type="entry name" value="Cu2_ascorb_mOase_N"/>
</dbReference>
<dbReference type="Gene3D" id="2.60.120.310">
    <property type="entry name" value="Copper type II, ascorbate-dependent monooxygenase, N-terminal domain"/>
    <property type="match status" value="1"/>
</dbReference>
<dbReference type="Gene3D" id="3.40.50.150">
    <property type="entry name" value="Vaccinia Virus protein VP39"/>
    <property type="match status" value="2"/>
</dbReference>
<keyword evidence="9" id="KW-0503">Monooxygenase</keyword>
<comment type="caution">
    <text evidence="14">The sequence shown here is derived from an EMBL/GenBank/DDBJ whole genome shotgun (WGS) entry which is preliminary data.</text>
</comment>
<keyword evidence="10" id="KW-0472">Membrane</keyword>
<evidence type="ECO:0000256" key="6">
    <source>
        <dbReference type="ARBA" id="ARBA00022989"/>
    </source>
</evidence>
<dbReference type="GO" id="GO:0005507">
    <property type="term" value="F:copper ion binding"/>
    <property type="evidence" value="ECO:0007669"/>
    <property type="project" value="InterPro"/>
</dbReference>
<evidence type="ECO:0000313" key="15">
    <source>
        <dbReference type="Proteomes" id="UP000299102"/>
    </source>
</evidence>
<dbReference type="OrthoDB" id="129121at2759"/>
<comment type="subcellular location">
    <subcellularLocation>
        <location evidence="2">Membrane</location>
        <topology evidence="2">Single-pass membrane protein</topology>
    </subcellularLocation>
</comment>
<evidence type="ECO:0000256" key="12">
    <source>
        <dbReference type="ARBA" id="ARBA00023180"/>
    </source>
</evidence>
<dbReference type="GO" id="GO:0042421">
    <property type="term" value="P:norepinephrine biosynthetic process"/>
    <property type="evidence" value="ECO:0007669"/>
    <property type="project" value="TreeGrafter"/>
</dbReference>
<dbReference type="SUPFAM" id="SSF49742">
    <property type="entry name" value="PHM/PNGase F"/>
    <property type="match status" value="2"/>
</dbReference>
<dbReference type="Pfam" id="PF03351">
    <property type="entry name" value="DOMON"/>
    <property type="match status" value="1"/>
</dbReference>
<evidence type="ECO:0000256" key="7">
    <source>
        <dbReference type="ARBA" id="ARBA00023002"/>
    </source>
</evidence>
<protein>
    <submittedName>
        <fullName evidence="14">Tyramine beta-hydroxylase</fullName>
    </submittedName>
</protein>
<dbReference type="PROSITE" id="PS50836">
    <property type="entry name" value="DOMON"/>
    <property type="match status" value="1"/>
</dbReference>
<keyword evidence="12" id="KW-0325">Glycoprotein</keyword>
<organism evidence="14 15">
    <name type="scientific">Eumeta variegata</name>
    <name type="common">Bagworm moth</name>
    <name type="synonym">Eumeta japonica</name>
    <dbReference type="NCBI Taxonomy" id="151549"/>
    <lineage>
        <taxon>Eukaryota</taxon>
        <taxon>Metazoa</taxon>
        <taxon>Ecdysozoa</taxon>
        <taxon>Arthropoda</taxon>
        <taxon>Hexapoda</taxon>
        <taxon>Insecta</taxon>
        <taxon>Pterygota</taxon>
        <taxon>Neoptera</taxon>
        <taxon>Endopterygota</taxon>
        <taxon>Lepidoptera</taxon>
        <taxon>Glossata</taxon>
        <taxon>Ditrysia</taxon>
        <taxon>Tineoidea</taxon>
        <taxon>Psychidae</taxon>
        <taxon>Oiketicinae</taxon>
        <taxon>Eumeta</taxon>
    </lineage>
</organism>
<dbReference type="STRING" id="151549.A0A4C1Y4Q4"/>
<feature type="domain" description="DOMON" evidence="13">
    <location>
        <begin position="501"/>
        <end position="619"/>
    </location>
</feature>
<dbReference type="InterPro" id="IPR005018">
    <property type="entry name" value="DOMON_domain"/>
</dbReference>
<evidence type="ECO:0000256" key="2">
    <source>
        <dbReference type="ARBA" id="ARBA00004167"/>
    </source>
</evidence>
<dbReference type="SUPFAM" id="SSF53335">
    <property type="entry name" value="S-adenosyl-L-methionine-dependent methyltransferases"/>
    <property type="match status" value="1"/>
</dbReference>
<dbReference type="CDD" id="cd09631">
    <property type="entry name" value="DOMON_DOH"/>
    <property type="match status" value="1"/>
</dbReference>
<reference evidence="14 15" key="1">
    <citation type="journal article" date="2019" name="Commun. Biol.">
        <title>The bagworm genome reveals a unique fibroin gene that provides high tensile strength.</title>
        <authorList>
            <person name="Kono N."/>
            <person name="Nakamura H."/>
            <person name="Ohtoshi R."/>
            <person name="Tomita M."/>
            <person name="Numata K."/>
            <person name="Arakawa K."/>
        </authorList>
    </citation>
    <scope>NUCLEOTIDE SEQUENCE [LARGE SCALE GENOMIC DNA]</scope>
</reference>
<dbReference type="InterPro" id="IPR000945">
    <property type="entry name" value="DBH-like"/>
</dbReference>
<evidence type="ECO:0000256" key="1">
    <source>
        <dbReference type="ARBA" id="ARBA00001973"/>
    </source>
</evidence>
<dbReference type="SUPFAM" id="SSF54928">
    <property type="entry name" value="RNA-binding domain, RBD"/>
    <property type="match status" value="1"/>
</dbReference>
<evidence type="ECO:0000259" key="13">
    <source>
        <dbReference type="PROSITE" id="PS50836"/>
    </source>
</evidence>
<dbReference type="InterPro" id="IPR024548">
    <property type="entry name" value="Cu2_monoox_C"/>
</dbReference>
<dbReference type="GO" id="GO:0006589">
    <property type="term" value="P:octopamine biosynthetic process"/>
    <property type="evidence" value="ECO:0007669"/>
    <property type="project" value="TreeGrafter"/>
</dbReference>
<dbReference type="InterPro" id="IPR045266">
    <property type="entry name" value="DOH_DOMON"/>
</dbReference>